<feature type="region of interest" description="Disordered" evidence="1">
    <location>
        <begin position="97"/>
        <end position="138"/>
    </location>
</feature>
<proteinExistence type="predicted"/>
<protein>
    <submittedName>
        <fullName evidence="2">Uncharacterized protein</fullName>
    </submittedName>
</protein>
<dbReference type="EMBL" id="MK072003">
    <property type="protein sequence ID" value="AYV76971.1"/>
    <property type="molecule type" value="Genomic_DNA"/>
</dbReference>
<accession>A0A3G4ZSJ3</accession>
<evidence type="ECO:0000313" key="2">
    <source>
        <dbReference type="EMBL" id="AYV76971.1"/>
    </source>
</evidence>
<gene>
    <name evidence="2" type="ORF">Barrevirus6_9</name>
</gene>
<organism evidence="2">
    <name type="scientific">Barrevirus sp</name>
    <dbReference type="NCBI Taxonomy" id="2487763"/>
    <lineage>
        <taxon>Viruses</taxon>
        <taxon>Varidnaviria</taxon>
        <taxon>Bamfordvirae</taxon>
        <taxon>Nucleocytoviricota</taxon>
        <taxon>Megaviricetes</taxon>
        <taxon>Imitervirales</taxon>
        <taxon>Mimiviridae</taxon>
        <taxon>Klosneuvirinae</taxon>
    </lineage>
</organism>
<evidence type="ECO:0000256" key="1">
    <source>
        <dbReference type="SAM" id="MobiDB-lite"/>
    </source>
</evidence>
<reference evidence="2" key="1">
    <citation type="submission" date="2018-10" db="EMBL/GenBank/DDBJ databases">
        <title>Hidden diversity of soil giant viruses.</title>
        <authorList>
            <person name="Schulz F."/>
            <person name="Alteio L."/>
            <person name="Goudeau D."/>
            <person name="Ryan E.M."/>
            <person name="Malmstrom R.R."/>
            <person name="Blanchard J."/>
            <person name="Woyke T."/>
        </authorList>
    </citation>
    <scope>NUCLEOTIDE SEQUENCE</scope>
    <source>
        <strain evidence="2">BAV1</strain>
    </source>
</reference>
<sequence>MENAKFRQILSSIVNSSKIPLEKGHTILAIWRDQDHLDQWLNKADSSTDIGLLNVPSEYLPNLEIESSRSEATIIAACLCEKPDYTDLRSVYYMSVMPEEGKDEGEGGGGKDSQPVSTKPQVEEVTEDMPIAEVEADE</sequence>
<name>A0A3G4ZSJ3_9VIRU</name>